<gene>
    <name evidence="2" type="ORF">C5745_14505</name>
</gene>
<dbReference type="RefSeq" id="WP_105717732.1">
    <property type="nucleotide sequence ID" value="NZ_PVBQ01000012.1"/>
</dbReference>
<accession>A0A2S9J1E6</accession>
<keyword evidence="3" id="KW-1185">Reference proteome</keyword>
<dbReference type="OrthoDB" id="631295at2"/>
<evidence type="ECO:0000259" key="1">
    <source>
        <dbReference type="Pfam" id="PF14292"/>
    </source>
</evidence>
<reference evidence="2 3" key="1">
    <citation type="submission" date="2018-02" db="EMBL/GenBank/DDBJ databases">
        <title>The draft genome of Sphingobacterium sp. 5JN-11.</title>
        <authorList>
            <person name="Liu L."/>
            <person name="Li L."/>
            <person name="Liang L."/>
            <person name="Zhang X."/>
            <person name="Wang T."/>
        </authorList>
    </citation>
    <scope>NUCLEOTIDE SEQUENCE [LARGE SCALE GENOMIC DNA]</scope>
    <source>
        <strain evidence="2 3">5JN-11</strain>
    </source>
</reference>
<comment type="caution">
    <text evidence="2">The sequence shown here is derived from an EMBL/GenBank/DDBJ whole genome shotgun (WGS) entry which is preliminary data.</text>
</comment>
<protein>
    <recommendedName>
        <fullName evidence="1">SusE outer membrane protein domain-containing protein</fullName>
    </recommendedName>
</protein>
<evidence type="ECO:0000313" key="3">
    <source>
        <dbReference type="Proteomes" id="UP000239711"/>
    </source>
</evidence>
<dbReference type="Pfam" id="PF14292">
    <property type="entry name" value="SusE"/>
    <property type="match status" value="1"/>
</dbReference>
<dbReference type="Gene3D" id="2.60.40.3620">
    <property type="match status" value="1"/>
</dbReference>
<evidence type="ECO:0000313" key="2">
    <source>
        <dbReference type="EMBL" id="PRD46569.1"/>
    </source>
</evidence>
<dbReference type="PROSITE" id="PS51257">
    <property type="entry name" value="PROKAR_LIPOPROTEIN"/>
    <property type="match status" value="1"/>
</dbReference>
<dbReference type="AlphaFoldDB" id="A0A2S9J1E6"/>
<name>A0A2S9J1E6_9SPHI</name>
<feature type="domain" description="SusE outer membrane protein" evidence="1">
    <location>
        <begin position="31"/>
        <end position="131"/>
    </location>
</feature>
<dbReference type="EMBL" id="PVBQ01000012">
    <property type="protein sequence ID" value="PRD46569.1"/>
    <property type="molecule type" value="Genomic_DNA"/>
</dbReference>
<dbReference type="Proteomes" id="UP000239711">
    <property type="component" value="Unassembled WGS sequence"/>
</dbReference>
<sequence length="377" mass="41338">MKAKLTNSFIVLFLILFVTGCSKNEMEYKDPAVSAVEALYAPAENQQIILRSDQGATALFQWASSHSQDGQLVSYEVVFYNETDLENPVYRIVSEKGGKELYASISHLDINRAAAAAGIPTGEAGIIYWSVASWRGLSSAVSAQKNKLTVKRLEGFEVIPDAVFITGEATETGDDISQALSLTKTEEGKFEIYTQLKNEGGYRFVDRTTGEAVSYYIDANAKLSESDGEQLSTVDETAVYRLALDFTNKGVSTMKITSMGVFFSPENKVILDLPYQGAGVWSGTGVINFRQESWGKDERYKFQLQTSLGIKQLGTVNGTDSQPTAASPASYYYVKLLDQNTQWDDKWKFSSAVDGANTTVTVTMNASGPYTHSVKVN</sequence>
<proteinExistence type="predicted"/>
<dbReference type="InterPro" id="IPR025970">
    <property type="entry name" value="SusE"/>
</dbReference>
<organism evidence="2 3">
    <name type="scientific">Sphingobacterium haloxyli</name>
    <dbReference type="NCBI Taxonomy" id="2100533"/>
    <lineage>
        <taxon>Bacteria</taxon>
        <taxon>Pseudomonadati</taxon>
        <taxon>Bacteroidota</taxon>
        <taxon>Sphingobacteriia</taxon>
        <taxon>Sphingobacteriales</taxon>
        <taxon>Sphingobacteriaceae</taxon>
        <taxon>Sphingobacterium</taxon>
    </lineage>
</organism>